<dbReference type="OrthoDB" id="361020at2759"/>
<dbReference type="GO" id="GO:0003684">
    <property type="term" value="F:damaged DNA binding"/>
    <property type="evidence" value="ECO:0007669"/>
    <property type="project" value="TreeGrafter"/>
</dbReference>
<dbReference type="InterPro" id="IPR006166">
    <property type="entry name" value="ERCC4_domain"/>
</dbReference>
<dbReference type="InterPro" id="IPR047520">
    <property type="entry name" value="XPF_nuclease"/>
</dbReference>
<dbReference type="Proteomes" id="UP000078046">
    <property type="component" value="Unassembled WGS sequence"/>
</dbReference>
<keyword evidence="3" id="KW-0540">Nuclease</keyword>
<dbReference type="GO" id="GO:0000014">
    <property type="term" value="F:single-stranded DNA endodeoxyribonuclease activity"/>
    <property type="evidence" value="ECO:0007669"/>
    <property type="project" value="TreeGrafter"/>
</dbReference>
<dbReference type="GO" id="GO:0003697">
    <property type="term" value="F:single-stranded DNA binding"/>
    <property type="evidence" value="ECO:0007669"/>
    <property type="project" value="TreeGrafter"/>
</dbReference>
<feature type="domain" description="ERCC4" evidence="10">
    <location>
        <begin position="580"/>
        <end position="668"/>
    </location>
</feature>
<dbReference type="GO" id="GO:0000712">
    <property type="term" value="P:resolution of meiotic recombination intermediates"/>
    <property type="evidence" value="ECO:0007669"/>
    <property type="project" value="TreeGrafter"/>
</dbReference>
<comment type="similarity">
    <text evidence="2">Belongs to the XPF family.</text>
</comment>
<evidence type="ECO:0000259" key="10">
    <source>
        <dbReference type="SMART" id="SM00891"/>
    </source>
</evidence>
<reference evidence="11 12" key="1">
    <citation type="submission" date="2016-04" db="EMBL/GenBank/DDBJ databases">
        <title>The genome of Intoshia linei affirms orthonectids as highly simplified spiralians.</title>
        <authorList>
            <person name="Mikhailov K.V."/>
            <person name="Slusarev G.S."/>
            <person name="Nikitin M.A."/>
            <person name="Logacheva M.D."/>
            <person name="Penin A."/>
            <person name="Aleoshin V."/>
            <person name="Panchin Y.V."/>
        </authorList>
    </citation>
    <scope>NUCLEOTIDE SEQUENCE [LARGE SCALE GENOMIC DNA]</scope>
    <source>
        <strain evidence="11">Intl2013</strain>
        <tissue evidence="11">Whole animal</tissue>
    </source>
</reference>
<proteinExistence type="inferred from homology"/>
<dbReference type="PANTHER" id="PTHR10150:SF0">
    <property type="entry name" value="DNA REPAIR ENDONUCLEASE XPF"/>
    <property type="match status" value="1"/>
</dbReference>
<dbReference type="CDD" id="cd20078">
    <property type="entry name" value="XPF_nuclease_XPF_euk"/>
    <property type="match status" value="1"/>
</dbReference>
<evidence type="ECO:0000256" key="6">
    <source>
        <dbReference type="ARBA" id="ARBA00022801"/>
    </source>
</evidence>
<evidence type="ECO:0000313" key="11">
    <source>
        <dbReference type="EMBL" id="OAF67656.1"/>
    </source>
</evidence>
<evidence type="ECO:0000256" key="4">
    <source>
        <dbReference type="ARBA" id="ARBA00022759"/>
    </source>
</evidence>
<dbReference type="Gene3D" id="1.10.150.20">
    <property type="entry name" value="5' to 3' exonuclease, C-terminal subdomain"/>
    <property type="match status" value="1"/>
</dbReference>
<dbReference type="Pfam" id="PF02732">
    <property type="entry name" value="ERCC4"/>
    <property type="match status" value="1"/>
</dbReference>
<accession>A0A177B0A2</accession>
<keyword evidence="4" id="KW-0255">Endonuclease</keyword>
<evidence type="ECO:0000256" key="3">
    <source>
        <dbReference type="ARBA" id="ARBA00022722"/>
    </source>
</evidence>
<keyword evidence="12" id="KW-1185">Reference proteome</keyword>
<sequence>MTFLFEKKILTELINNDGLTIFPRGFCESRILKLFFDVYSVKNTLILFVNGTDNEYQVYIKHINKKAKVKSYNVKDIKVSDRISLYNEGGIFFTSSQICILDMLTDRLPIAMITGIDGFLKAISSHQDYFNNYDVNIEIMMKSMYLPNFFIWPRFQADIVAELNECDISMIQMKCKLTDKMTNIHQAILLLVRKTITDLRKGNKIYDILSVEKIIIRKLGQIKKSICTSHMDLTPKQLLDDLENLIRILNLLTSANPLEFYSSYNSIRFSLILNIKNGSNTSSWFYTVAADTILKYEFAKLRLFNCKNSLESINQDNVNAKTMEMPPKWKLFNKVIEDIQSCNPAVEENGMVKDDAIIPSIKEIEIGNETEIIDNVEKMKENIDLVDCSLPMKKIRKIVKNQQDVNIIVVISQWSLLSSIRKIIQYGVDHLVDFAIRSYFSTVDDEELIDNCELLLPATYVLYKKENINYICFVCNETNWDYQLNYSLEQIKPQYVILYQPELYILRQLEIFKASREDVKFPVIYNLMYSNSIEEQYYLSSVMNEKRNFTNLIKLKHSLPTVIDVETNFVKNTRNNENKNIVIDIREFKSLMPSLLYANGFNLLPYTIEIGDYILSDKICVERKSIEDLRSSLANGRLYSQCESILRYVWSRSPKMSSNIFSMLKKTENEPDVEKILSRKFHSQGQYDQFQMDPNLKMLLLRFPGISTKNVQKIMEKFTNLRDICNSPKNEIKRSFSNVTDSELIFKFMNNEYVNKEIKQ</sequence>
<keyword evidence="8" id="KW-0234">DNA repair</keyword>
<protein>
    <submittedName>
        <fullName evidence="11">DNA repair protein rad16</fullName>
    </submittedName>
</protein>
<dbReference type="PANTHER" id="PTHR10150">
    <property type="entry name" value="DNA REPAIR ENDONUCLEASE XPF"/>
    <property type="match status" value="1"/>
</dbReference>
<dbReference type="SUPFAM" id="SSF47781">
    <property type="entry name" value="RuvA domain 2-like"/>
    <property type="match status" value="1"/>
</dbReference>
<dbReference type="InterPro" id="IPR011335">
    <property type="entry name" value="Restrct_endonuc-II-like"/>
</dbReference>
<evidence type="ECO:0000256" key="9">
    <source>
        <dbReference type="ARBA" id="ARBA00023242"/>
    </source>
</evidence>
<dbReference type="EMBL" id="LWCA01000606">
    <property type="protein sequence ID" value="OAF67656.1"/>
    <property type="molecule type" value="Genomic_DNA"/>
</dbReference>
<name>A0A177B0A2_9BILA</name>
<comment type="subcellular location">
    <subcellularLocation>
        <location evidence="1">Nucleus</location>
    </subcellularLocation>
</comment>
<dbReference type="InterPro" id="IPR010994">
    <property type="entry name" value="RuvA_2-like"/>
</dbReference>
<evidence type="ECO:0000256" key="7">
    <source>
        <dbReference type="ARBA" id="ARBA00023125"/>
    </source>
</evidence>
<dbReference type="SUPFAM" id="SSF52980">
    <property type="entry name" value="Restriction endonuclease-like"/>
    <property type="match status" value="1"/>
</dbReference>
<dbReference type="GO" id="GO:0000724">
    <property type="term" value="P:double-strand break repair via homologous recombination"/>
    <property type="evidence" value="ECO:0007669"/>
    <property type="project" value="TreeGrafter"/>
</dbReference>
<evidence type="ECO:0000256" key="1">
    <source>
        <dbReference type="ARBA" id="ARBA00004123"/>
    </source>
</evidence>
<comment type="caution">
    <text evidence="11">The sequence shown here is derived from an EMBL/GenBank/DDBJ whole genome shotgun (WGS) entry which is preliminary data.</text>
</comment>
<keyword evidence="9" id="KW-0539">Nucleus</keyword>
<evidence type="ECO:0000256" key="2">
    <source>
        <dbReference type="ARBA" id="ARBA00010015"/>
    </source>
</evidence>
<evidence type="ECO:0000313" key="12">
    <source>
        <dbReference type="Proteomes" id="UP000078046"/>
    </source>
</evidence>
<gene>
    <name evidence="11" type="ORF">A3Q56_04577</name>
</gene>
<keyword evidence="6" id="KW-0378">Hydrolase</keyword>
<dbReference type="GO" id="GO:1901255">
    <property type="term" value="P:nucleotide-excision repair involved in interstrand cross-link repair"/>
    <property type="evidence" value="ECO:0007669"/>
    <property type="project" value="TreeGrafter"/>
</dbReference>
<dbReference type="SMART" id="SM00891">
    <property type="entry name" value="ERCC4"/>
    <property type="match status" value="1"/>
</dbReference>
<organism evidence="11 12">
    <name type="scientific">Intoshia linei</name>
    <dbReference type="NCBI Taxonomy" id="1819745"/>
    <lineage>
        <taxon>Eukaryota</taxon>
        <taxon>Metazoa</taxon>
        <taxon>Spiralia</taxon>
        <taxon>Lophotrochozoa</taxon>
        <taxon>Mesozoa</taxon>
        <taxon>Orthonectida</taxon>
        <taxon>Rhopaluridae</taxon>
        <taxon>Intoshia</taxon>
    </lineage>
</organism>
<dbReference type="GO" id="GO:0000110">
    <property type="term" value="C:nucleotide-excision repair factor 1 complex"/>
    <property type="evidence" value="ECO:0007669"/>
    <property type="project" value="TreeGrafter"/>
</dbReference>
<dbReference type="Gene3D" id="3.40.50.10130">
    <property type="match status" value="1"/>
</dbReference>
<evidence type="ECO:0000256" key="8">
    <source>
        <dbReference type="ARBA" id="ARBA00023204"/>
    </source>
</evidence>
<evidence type="ECO:0000256" key="5">
    <source>
        <dbReference type="ARBA" id="ARBA00022763"/>
    </source>
</evidence>
<keyword evidence="7" id="KW-0238">DNA-binding</keyword>
<keyword evidence="5" id="KW-0227">DNA damage</keyword>
<dbReference type="AlphaFoldDB" id="A0A177B0A2"/>